<evidence type="ECO:0000259" key="8">
    <source>
        <dbReference type="SMART" id="SM01005"/>
    </source>
</evidence>
<dbReference type="STRING" id="392484.LP43_1886"/>
<dbReference type="SUPFAM" id="SSF50621">
    <property type="entry name" value="Alanine racemase C-terminal domain-like"/>
    <property type="match status" value="1"/>
</dbReference>
<proteinExistence type="inferred from homology"/>
<dbReference type="PROSITE" id="PS00395">
    <property type="entry name" value="ALANINE_RACEMASE"/>
    <property type="match status" value="1"/>
</dbReference>
<dbReference type="SUPFAM" id="SSF51419">
    <property type="entry name" value="PLP-binding barrel"/>
    <property type="match status" value="1"/>
</dbReference>
<dbReference type="Pfam" id="PF01168">
    <property type="entry name" value="Ala_racemase_N"/>
    <property type="match status" value="1"/>
</dbReference>
<dbReference type="AlphaFoldDB" id="A0A0A0BG72"/>
<organism evidence="9 10">
    <name type="scientific">Methylophaga thiooxydans</name>
    <dbReference type="NCBI Taxonomy" id="392484"/>
    <lineage>
        <taxon>Bacteria</taxon>
        <taxon>Pseudomonadati</taxon>
        <taxon>Pseudomonadota</taxon>
        <taxon>Gammaproteobacteria</taxon>
        <taxon>Thiotrichales</taxon>
        <taxon>Piscirickettsiaceae</taxon>
        <taxon>Methylophaga</taxon>
    </lineage>
</organism>
<evidence type="ECO:0000256" key="1">
    <source>
        <dbReference type="ARBA" id="ARBA00000316"/>
    </source>
</evidence>
<dbReference type="SMART" id="SM01005">
    <property type="entry name" value="Ala_racemase_C"/>
    <property type="match status" value="1"/>
</dbReference>
<comment type="similarity">
    <text evidence="5">Belongs to the alanine racemase family.</text>
</comment>
<dbReference type="InterPro" id="IPR000821">
    <property type="entry name" value="Ala_racemase"/>
</dbReference>
<feature type="active site" description="Proton acceptor; specific for D-alanine" evidence="5">
    <location>
        <position position="34"/>
    </location>
</feature>
<dbReference type="InterPro" id="IPR001608">
    <property type="entry name" value="Ala_racemase_N"/>
</dbReference>
<dbReference type="PANTHER" id="PTHR30511:SF0">
    <property type="entry name" value="ALANINE RACEMASE, CATABOLIC-RELATED"/>
    <property type="match status" value="1"/>
</dbReference>
<gene>
    <name evidence="9" type="ORF">LP43_1886</name>
</gene>
<feature type="active site" description="Proton acceptor; specific for L-alanine" evidence="5">
    <location>
        <position position="255"/>
    </location>
</feature>
<reference evidence="9 10" key="1">
    <citation type="submission" date="2014-09" db="EMBL/GenBank/DDBJ databases">
        <authorList>
            <person name="Grob C."/>
            <person name="Taubert M."/>
            <person name="Howat A.M."/>
            <person name="Burns O.J."/>
            <person name="Dixon J.L."/>
            <person name="Chen Y."/>
            <person name="Murrell J.C."/>
        </authorList>
    </citation>
    <scope>NUCLEOTIDE SEQUENCE [LARGE SCALE GENOMIC DNA]</scope>
    <source>
        <strain evidence="9">L4</strain>
    </source>
</reference>
<sequence length="363" mass="39585">MNFPVAYIDVAALRHNLLRVKECAPNSRVISVIKADAYGHGAITAAEALKESDAFAVARLKEGVFLRQKGFEHPIVLLEGVNTEQDFITASEYQLSPVIHLHSQIQLLQTLTLPKPLGFNWLMVDSGMHRLGIRPEQVEMALTLLAESSNISGEIGLMSHFANSDLDGDLRNQKQLAHMLALKHKTSLPLCLANSAAVICLAESHQQWVRPGLMLYGVSPFSDKSGTELGLKPVMTLKTQLIAVYDLEVGDQVGYGGEWTAEVPTRIGVASIGYGDGYSRHLSNKAEVIIRGKKAPVIGRVSMDTICINLNHVEQAETGDDVIVWGTADLAVEQLATLAETIPYELVTVLCQRVNKEVINGES</sequence>
<dbReference type="NCBIfam" id="TIGR00492">
    <property type="entry name" value="alr"/>
    <property type="match status" value="1"/>
</dbReference>
<dbReference type="UniPathway" id="UPA00042">
    <property type="reaction ID" value="UER00497"/>
</dbReference>
<dbReference type="Proteomes" id="UP000029999">
    <property type="component" value="Unassembled WGS sequence"/>
</dbReference>
<protein>
    <recommendedName>
        <fullName evidence="5">Alanine racemase</fullName>
        <ecNumber evidence="5">5.1.1.1</ecNumber>
    </recommendedName>
</protein>
<dbReference type="HAMAP" id="MF_01201">
    <property type="entry name" value="Ala_racemase"/>
    <property type="match status" value="1"/>
</dbReference>
<dbReference type="GO" id="GO:0030632">
    <property type="term" value="P:D-alanine biosynthetic process"/>
    <property type="evidence" value="ECO:0007669"/>
    <property type="project" value="UniProtKB-UniRule"/>
</dbReference>
<dbReference type="InterPro" id="IPR011079">
    <property type="entry name" value="Ala_racemase_C"/>
</dbReference>
<feature type="binding site" evidence="5 7">
    <location>
        <position position="130"/>
    </location>
    <ligand>
        <name>substrate</name>
    </ligand>
</feature>
<comment type="pathway">
    <text evidence="5">Amino-acid biosynthesis; D-alanine biosynthesis; D-alanine from L-alanine: step 1/1.</text>
</comment>
<comment type="caution">
    <text evidence="9">The sequence shown here is derived from an EMBL/GenBank/DDBJ whole genome shotgun (WGS) entry which is preliminary data.</text>
</comment>
<evidence type="ECO:0000256" key="2">
    <source>
        <dbReference type="ARBA" id="ARBA00001933"/>
    </source>
</evidence>
<dbReference type="EC" id="5.1.1.1" evidence="5"/>
<dbReference type="InterPro" id="IPR029066">
    <property type="entry name" value="PLP-binding_barrel"/>
</dbReference>
<dbReference type="EMBL" id="JRQD01000004">
    <property type="protein sequence ID" value="KGM06662.1"/>
    <property type="molecule type" value="Genomic_DNA"/>
</dbReference>
<feature type="binding site" evidence="5 7">
    <location>
        <position position="303"/>
    </location>
    <ligand>
        <name>substrate</name>
    </ligand>
</feature>
<keyword evidence="4 5" id="KW-0413">Isomerase</keyword>
<evidence type="ECO:0000256" key="5">
    <source>
        <dbReference type="HAMAP-Rule" id="MF_01201"/>
    </source>
</evidence>
<dbReference type="RefSeq" id="WP_036314492.1">
    <property type="nucleotide sequence ID" value="NZ_JRQD01000004.1"/>
</dbReference>
<comment type="cofactor">
    <cofactor evidence="2 5 6">
        <name>pyridoxal 5'-phosphate</name>
        <dbReference type="ChEBI" id="CHEBI:597326"/>
    </cofactor>
</comment>
<keyword evidence="3 5" id="KW-0663">Pyridoxal phosphate</keyword>
<comment type="function">
    <text evidence="5">Catalyzes the interconversion of L-alanine and D-alanine. May also act on other amino acids.</text>
</comment>
<dbReference type="PANTHER" id="PTHR30511">
    <property type="entry name" value="ALANINE RACEMASE"/>
    <property type="match status" value="1"/>
</dbReference>
<feature type="domain" description="Alanine racemase C-terminal" evidence="8">
    <location>
        <begin position="234"/>
        <end position="359"/>
    </location>
</feature>
<dbReference type="PRINTS" id="PR00992">
    <property type="entry name" value="ALARACEMASE"/>
</dbReference>
<evidence type="ECO:0000256" key="4">
    <source>
        <dbReference type="ARBA" id="ARBA00023235"/>
    </source>
</evidence>
<feature type="modified residue" description="N6-(pyridoxal phosphate)lysine" evidence="5 6">
    <location>
        <position position="34"/>
    </location>
</feature>
<dbReference type="InterPro" id="IPR020622">
    <property type="entry name" value="Ala_racemase_pyridoxalP-BS"/>
</dbReference>
<dbReference type="InterPro" id="IPR009006">
    <property type="entry name" value="Ala_racemase/Decarboxylase_C"/>
</dbReference>
<evidence type="ECO:0000256" key="7">
    <source>
        <dbReference type="PIRSR" id="PIRSR600821-52"/>
    </source>
</evidence>
<dbReference type="Gene3D" id="3.20.20.10">
    <property type="entry name" value="Alanine racemase"/>
    <property type="match status" value="1"/>
</dbReference>
<dbReference type="FunFam" id="3.20.20.10:FF:000002">
    <property type="entry name" value="Alanine racemase"/>
    <property type="match status" value="1"/>
</dbReference>
<dbReference type="GO" id="GO:0008784">
    <property type="term" value="F:alanine racemase activity"/>
    <property type="evidence" value="ECO:0007669"/>
    <property type="project" value="UniProtKB-UniRule"/>
</dbReference>
<dbReference type="GO" id="GO:0005829">
    <property type="term" value="C:cytosol"/>
    <property type="evidence" value="ECO:0007669"/>
    <property type="project" value="TreeGrafter"/>
</dbReference>
<evidence type="ECO:0000313" key="10">
    <source>
        <dbReference type="Proteomes" id="UP000029999"/>
    </source>
</evidence>
<dbReference type="Gene3D" id="2.40.37.10">
    <property type="entry name" value="Lyase, Ornithine Decarboxylase, Chain A, domain 1"/>
    <property type="match status" value="1"/>
</dbReference>
<name>A0A0A0BG72_9GAMM</name>
<accession>A0A0A0BG72</accession>
<evidence type="ECO:0000256" key="3">
    <source>
        <dbReference type="ARBA" id="ARBA00022898"/>
    </source>
</evidence>
<comment type="catalytic activity">
    <reaction evidence="1 5">
        <text>L-alanine = D-alanine</text>
        <dbReference type="Rhea" id="RHEA:20249"/>
        <dbReference type="ChEBI" id="CHEBI:57416"/>
        <dbReference type="ChEBI" id="CHEBI:57972"/>
        <dbReference type="EC" id="5.1.1.1"/>
    </reaction>
</comment>
<evidence type="ECO:0000256" key="6">
    <source>
        <dbReference type="PIRSR" id="PIRSR600821-50"/>
    </source>
</evidence>
<evidence type="ECO:0000313" key="9">
    <source>
        <dbReference type="EMBL" id="KGM06662.1"/>
    </source>
</evidence>
<dbReference type="Pfam" id="PF00842">
    <property type="entry name" value="Ala_racemase_C"/>
    <property type="match status" value="1"/>
</dbReference>
<dbReference type="GO" id="GO:0030170">
    <property type="term" value="F:pyridoxal phosphate binding"/>
    <property type="evidence" value="ECO:0007669"/>
    <property type="project" value="UniProtKB-UniRule"/>
</dbReference>